<dbReference type="AlphaFoldDB" id="E3HD99"/>
<feature type="domain" description="PocR" evidence="1">
    <location>
        <begin position="12"/>
        <end position="170"/>
    </location>
</feature>
<keyword evidence="2" id="KW-0418">Kinase</keyword>
<dbReference type="OrthoDB" id="9765776at2"/>
<dbReference type="Pfam" id="PF10114">
    <property type="entry name" value="PocR"/>
    <property type="match status" value="1"/>
</dbReference>
<dbReference type="InterPro" id="IPR018771">
    <property type="entry name" value="PocR_dom"/>
</dbReference>
<organism evidence="2 3">
    <name type="scientific">Ilyobacter polytropus (strain ATCC 51220 / DSM 2926 / LMG 16218 / CuHBu1)</name>
    <dbReference type="NCBI Taxonomy" id="572544"/>
    <lineage>
        <taxon>Bacteria</taxon>
        <taxon>Fusobacteriati</taxon>
        <taxon>Fusobacteriota</taxon>
        <taxon>Fusobacteriia</taxon>
        <taxon>Fusobacteriales</taxon>
        <taxon>Fusobacteriaceae</taxon>
        <taxon>Ilyobacter</taxon>
    </lineage>
</organism>
<sequence>MNNLVDNNKNSLDIEFFQILQDRLSKEFQIASVITDVNGFPITKPSNFTEFCGDHTRKTELGFKKCMLCDSYGGTKAMLLKKPIVYKCHAGLIDFASPILMGDKLIGCFLCGQVLSEKPDKEKFTNISKEFGIDSDVYLDAVDKIKILPYEEIEYIANFVYKISSKISDFTYYQDVGMASSKNLKKSTEEFNLFLENIEKTSSSIDSDFKCTVKNFFLRISDTLFKKFKVDDDKISSINNQINSISYETSKIDTKLKETKENFETMTTSLFTNKK</sequence>
<evidence type="ECO:0000313" key="3">
    <source>
        <dbReference type="Proteomes" id="UP000006875"/>
    </source>
</evidence>
<evidence type="ECO:0000313" key="2">
    <source>
        <dbReference type="EMBL" id="ADO84099.1"/>
    </source>
</evidence>
<accession>E3HD99</accession>
<keyword evidence="3" id="KW-1185">Reference proteome</keyword>
<dbReference type="Proteomes" id="UP000006875">
    <property type="component" value="Plasmid pILYOP01"/>
</dbReference>
<dbReference type="GO" id="GO:0016301">
    <property type="term" value="F:kinase activity"/>
    <property type="evidence" value="ECO:0007669"/>
    <property type="project" value="UniProtKB-KW"/>
</dbReference>
<name>E3HD99_ILYPC</name>
<keyword evidence="2" id="KW-0614">Plasmid</keyword>
<protein>
    <submittedName>
        <fullName evidence="2">Transcriptional regulator, histidine kinase sensor</fullName>
    </submittedName>
</protein>
<gene>
    <name evidence="2" type="ordered locus">Ilyop_2339</name>
</gene>
<reference evidence="2 3" key="1">
    <citation type="journal article" date="2010" name="Stand. Genomic Sci.">
        <title>Complete genome sequence of Ilyobacter polytropus type strain (CuHbu1).</title>
        <authorList>
            <person name="Sikorski J."/>
            <person name="Chertkov O."/>
            <person name="Lapidus A."/>
            <person name="Nolan M."/>
            <person name="Lucas S."/>
            <person name="Del Rio T.G."/>
            <person name="Tice H."/>
            <person name="Cheng J.F."/>
            <person name="Tapia R."/>
            <person name="Han C."/>
            <person name="Goodwin L."/>
            <person name="Pitluck S."/>
            <person name="Liolios K."/>
            <person name="Ivanova N."/>
            <person name="Mavromatis K."/>
            <person name="Mikhailova N."/>
            <person name="Pati A."/>
            <person name="Chen A."/>
            <person name="Palaniappan K."/>
            <person name="Land M."/>
            <person name="Hauser L."/>
            <person name="Chang Y.J."/>
            <person name="Jeffries C.D."/>
            <person name="Brambilla E."/>
            <person name="Yasawong M."/>
            <person name="Rohde M."/>
            <person name="Pukall R."/>
            <person name="Spring S."/>
            <person name="Goker M."/>
            <person name="Woyke T."/>
            <person name="Bristow J."/>
            <person name="Eisen J.A."/>
            <person name="Markowitz V."/>
            <person name="Hugenholtz P."/>
            <person name="Kyrpides N.C."/>
            <person name="Klenk H.P."/>
        </authorList>
    </citation>
    <scope>NUCLEOTIDE SEQUENCE [LARGE SCALE GENOMIC DNA]</scope>
    <source>
        <strain evidence="3">ATCC 51220 / DSM 2926 / LMG 16218 / CuHBu1</strain>
        <plasmid evidence="3">pILYOP01</plasmid>
    </source>
</reference>
<dbReference type="KEGG" id="ipo:Ilyop_2339"/>
<geneLocation type="plasmid" evidence="2 3">
    <name>pILYOP01</name>
</geneLocation>
<dbReference type="EMBL" id="CP002282">
    <property type="protein sequence ID" value="ADO84099.1"/>
    <property type="molecule type" value="Genomic_DNA"/>
</dbReference>
<proteinExistence type="predicted"/>
<evidence type="ECO:0000259" key="1">
    <source>
        <dbReference type="Pfam" id="PF10114"/>
    </source>
</evidence>
<dbReference type="HOGENOM" id="CLU_069562_0_0_0"/>
<dbReference type="RefSeq" id="WP_013388758.1">
    <property type="nucleotide sequence ID" value="NC_014633.1"/>
</dbReference>
<keyword evidence="2" id="KW-0808">Transferase</keyword>